<dbReference type="GO" id="GO:0000978">
    <property type="term" value="F:RNA polymerase II cis-regulatory region sequence-specific DNA binding"/>
    <property type="evidence" value="ECO:0007669"/>
    <property type="project" value="TreeGrafter"/>
</dbReference>
<dbReference type="InterPro" id="IPR045239">
    <property type="entry name" value="bHLH95_bHLH"/>
</dbReference>
<comment type="subcellular location">
    <subcellularLocation>
        <location evidence="1">Nucleus</location>
    </subcellularLocation>
</comment>
<keyword evidence="4" id="KW-0539">Nucleus</keyword>
<dbReference type="PROSITE" id="PS50888">
    <property type="entry name" value="BHLH"/>
    <property type="match status" value="1"/>
</dbReference>
<evidence type="ECO:0000256" key="2">
    <source>
        <dbReference type="ARBA" id="ARBA00023015"/>
    </source>
</evidence>
<name>A0A834YYL4_TETSI</name>
<keyword evidence="2" id="KW-0805">Transcription regulation</keyword>
<feature type="domain" description="BHLH" evidence="5">
    <location>
        <begin position="153"/>
        <end position="202"/>
    </location>
</feature>
<evidence type="ECO:0000313" key="7">
    <source>
        <dbReference type="Proteomes" id="UP000655225"/>
    </source>
</evidence>
<dbReference type="GO" id="GO:0005634">
    <property type="term" value="C:nucleus"/>
    <property type="evidence" value="ECO:0007669"/>
    <property type="project" value="UniProtKB-SubCell"/>
</dbReference>
<evidence type="ECO:0000256" key="4">
    <source>
        <dbReference type="ARBA" id="ARBA00023242"/>
    </source>
</evidence>
<evidence type="ECO:0000259" key="5">
    <source>
        <dbReference type="PROSITE" id="PS50888"/>
    </source>
</evidence>
<gene>
    <name evidence="6" type="ORF">HHK36_018377</name>
</gene>
<protein>
    <recommendedName>
        <fullName evidence="5">BHLH domain-containing protein</fullName>
    </recommendedName>
</protein>
<dbReference type="InterPro" id="IPR036638">
    <property type="entry name" value="HLH_DNA-bd_sf"/>
</dbReference>
<comment type="caution">
    <text evidence="6">The sequence shown here is derived from an EMBL/GenBank/DDBJ whole genome shotgun (WGS) entry which is preliminary data.</text>
</comment>
<dbReference type="OMA" id="SIYENTC"/>
<reference evidence="6 7" key="1">
    <citation type="submission" date="2020-04" db="EMBL/GenBank/DDBJ databases">
        <title>Plant Genome Project.</title>
        <authorList>
            <person name="Zhang R.-G."/>
        </authorList>
    </citation>
    <scope>NUCLEOTIDE SEQUENCE [LARGE SCALE GENOMIC DNA]</scope>
    <source>
        <strain evidence="6">YNK0</strain>
        <tissue evidence="6">Leaf</tissue>
    </source>
</reference>
<keyword evidence="3" id="KW-0804">Transcription</keyword>
<proteinExistence type="predicted"/>
<dbReference type="EMBL" id="JABCRI010000012">
    <property type="protein sequence ID" value="KAF8396747.1"/>
    <property type="molecule type" value="Genomic_DNA"/>
</dbReference>
<evidence type="ECO:0000313" key="6">
    <source>
        <dbReference type="EMBL" id="KAF8396747.1"/>
    </source>
</evidence>
<evidence type="ECO:0000256" key="1">
    <source>
        <dbReference type="ARBA" id="ARBA00004123"/>
    </source>
</evidence>
<dbReference type="Proteomes" id="UP000655225">
    <property type="component" value="Unassembled WGS sequence"/>
</dbReference>
<dbReference type="GO" id="GO:0000981">
    <property type="term" value="F:DNA-binding transcription factor activity, RNA polymerase II-specific"/>
    <property type="evidence" value="ECO:0007669"/>
    <property type="project" value="TreeGrafter"/>
</dbReference>
<dbReference type="AlphaFoldDB" id="A0A834YYL4"/>
<accession>A0A834YYL4</accession>
<dbReference type="CDD" id="cd11393">
    <property type="entry name" value="bHLH_AtbHLH_like"/>
    <property type="match status" value="1"/>
</dbReference>
<sequence>MRNAAFQSFSSEFCNLGNNDVQMLNSDISMPLDRLNVYGGSFQIDSQMSNNDQLGPFGQLRSAEIPEPFNYVTLPGFLSTTSIYENTCYQPIFPNKRLPTPQQETGFEAIPNVRKRSVRVGDRISKEKTVKEWKKTKALCTEEPSHYRAIEQPWETQELRVPLRRSQKLGDRITALQKLVSPFGKTDTASVLQEASVCIKLLQEQIQMLSTPYFRVKPLHQQSFGEKQVVDLRSRGLCLVPVSFTQTLAKEDRADHALSIRRDIIPGNY</sequence>
<dbReference type="OrthoDB" id="1870356at2759"/>
<dbReference type="PANTHER" id="PTHR16223">
    <property type="entry name" value="TRANSCRIPTION FACTOR BHLH83-RELATED"/>
    <property type="match status" value="1"/>
</dbReference>
<organism evidence="6 7">
    <name type="scientific">Tetracentron sinense</name>
    <name type="common">Spur-leaf</name>
    <dbReference type="NCBI Taxonomy" id="13715"/>
    <lineage>
        <taxon>Eukaryota</taxon>
        <taxon>Viridiplantae</taxon>
        <taxon>Streptophyta</taxon>
        <taxon>Embryophyta</taxon>
        <taxon>Tracheophyta</taxon>
        <taxon>Spermatophyta</taxon>
        <taxon>Magnoliopsida</taxon>
        <taxon>Trochodendrales</taxon>
        <taxon>Trochodendraceae</taxon>
        <taxon>Tetracentron</taxon>
    </lineage>
</organism>
<evidence type="ECO:0000256" key="3">
    <source>
        <dbReference type="ARBA" id="ARBA00023163"/>
    </source>
</evidence>
<keyword evidence="7" id="KW-1185">Reference proteome</keyword>
<dbReference type="InterPro" id="IPR011598">
    <property type="entry name" value="bHLH_dom"/>
</dbReference>
<dbReference type="PANTHER" id="PTHR16223:SF138">
    <property type="entry name" value="TRANSCRIPTION FACTOR BHLH103-LIKE"/>
    <property type="match status" value="1"/>
</dbReference>
<dbReference type="InterPro" id="IPR045843">
    <property type="entry name" value="IND-like"/>
</dbReference>
<dbReference type="SUPFAM" id="SSF47459">
    <property type="entry name" value="HLH, helix-loop-helix DNA-binding domain"/>
    <property type="match status" value="1"/>
</dbReference>
<dbReference type="GO" id="GO:0046983">
    <property type="term" value="F:protein dimerization activity"/>
    <property type="evidence" value="ECO:0007669"/>
    <property type="project" value="InterPro"/>
</dbReference>